<evidence type="ECO:0000313" key="7">
    <source>
        <dbReference type="Proteomes" id="UP001154282"/>
    </source>
</evidence>
<dbReference type="AlphaFoldDB" id="A0AAV0KI24"/>
<dbReference type="PANTHER" id="PTHR33248">
    <property type="entry name" value="ZINC ION-BINDING PROTEIN"/>
    <property type="match status" value="1"/>
</dbReference>
<accession>A0AAV0KI24</accession>
<sequence length="107" mass="12210">MAAASPLCRCAVPAVLRTSWTDANPGRRFFGCVNYRGANACNYFRWIDPPLEDNIKRLVLALHKRIREVERRNDRSSFVREVSKGFFIVVGDFLAKSVMNSLFGIKE</sequence>
<gene>
    <name evidence="6" type="ORF">LITE_LOCUS18644</name>
</gene>
<keyword evidence="1" id="KW-0479">Metal-binding</keyword>
<proteinExistence type="predicted"/>
<name>A0AAV0KI24_9ROSI</name>
<evidence type="ECO:0000256" key="4">
    <source>
        <dbReference type="PROSITE-ProRule" id="PRU01343"/>
    </source>
</evidence>
<feature type="domain" description="GRF-type" evidence="5">
    <location>
        <begin position="8"/>
        <end position="50"/>
    </location>
</feature>
<dbReference type="PROSITE" id="PS51999">
    <property type="entry name" value="ZF_GRF"/>
    <property type="match status" value="1"/>
</dbReference>
<reference evidence="6" key="1">
    <citation type="submission" date="2022-08" db="EMBL/GenBank/DDBJ databases">
        <authorList>
            <person name="Gutierrez-Valencia J."/>
        </authorList>
    </citation>
    <scope>NUCLEOTIDE SEQUENCE</scope>
</reference>
<comment type="caution">
    <text evidence="6">The sequence shown here is derived from an EMBL/GenBank/DDBJ whole genome shotgun (WGS) entry which is preliminary data.</text>
</comment>
<dbReference type="GO" id="GO:0008270">
    <property type="term" value="F:zinc ion binding"/>
    <property type="evidence" value="ECO:0007669"/>
    <property type="project" value="UniProtKB-KW"/>
</dbReference>
<keyword evidence="3" id="KW-0862">Zinc</keyword>
<evidence type="ECO:0000313" key="6">
    <source>
        <dbReference type="EMBL" id="CAI0421144.1"/>
    </source>
</evidence>
<evidence type="ECO:0000256" key="2">
    <source>
        <dbReference type="ARBA" id="ARBA00022771"/>
    </source>
</evidence>
<evidence type="ECO:0000259" key="5">
    <source>
        <dbReference type="PROSITE" id="PS51999"/>
    </source>
</evidence>
<evidence type="ECO:0000256" key="3">
    <source>
        <dbReference type="ARBA" id="ARBA00022833"/>
    </source>
</evidence>
<dbReference type="InterPro" id="IPR010666">
    <property type="entry name" value="Znf_GRF"/>
</dbReference>
<dbReference type="Proteomes" id="UP001154282">
    <property type="component" value="Unassembled WGS sequence"/>
</dbReference>
<evidence type="ECO:0000256" key="1">
    <source>
        <dbReference type="ARBA" id="ARBA00022723"/>
    </source>
</evidence>
<dbReference type="Pfam" id="PF06839">
    <property type="entry name" value="Zn_ribbon_GRF"/>
    <property type="match status" value="1"/>
</dbReference>
<keyword evidence="7" id="KW-1185">Reference proteome</keyword>
<organism evidence="6 7">
    <name type="scientific">Linum tenue</name>
    <dbReference type="NCBI Taxonomy" id="586396"/>
    <lineage>
        <taxon>Eukaryota</taxon>
        <taxon>Viridiplantae</taxon>
        <taxon>Streptophyta</taxon>
        <taxon>Embryophyta</taxon>
        <taxon>Tracheophyta</taxon>
        <taxon>Spermatophyta</taxon>
        <taxon>Magnoliopsida</taxon>
        <taxon>eudicotyledons</taxon>
        <taxon>Gunneridae</taxon>
        <taxon>Pentapetalae</taxon>
        <taxon>rosids</taxon>
        <taxon>fabids</taxon>
        <taxon>Malpighiales</taxon>
        <taxon>Linaceae</taxon>
        <taxon>Linum</taxon>
    </lineage>
</organism>
<protein>
    <recommendedName>
        <fullName evidence="5">GRF-type domain-containing protein</fullName>
    </recommendedName>
</protein>
<keyword evidence="2 4" id="KW-0863">Zinc-finger</keyword>
<dbReference type="EMBL" id="CAMGYJ010000005">
    <property type="protein sequence ID" value="CAI0421144.1"/>
    <property type="molecule type" value="Genomic_DNA"/>
</dbReference>